<dbReference type="Pfam" id="PF00567">
    <property type="entry name" value="TUDOR"/>
    <property type="match status" value="1"/>
</dbReference>
<dbReference type="SUPFAM" id="SSF63748">
    <property type="entry name" value="Tudor/PWWP/MBT"/>
    <property type="match status" value="1"/>
</dbReference>
<accession>A0A9Q1HA23</accession>
<name>A0A9Q1HA23_HOLLE</name>
<evidence type="ECO:0000256" key="2">
    <source>
        <dbReference type="ARBA" id="ARBA00022490"/>
    </source>
</evidence>
<dbReference type="InterPro" id="IPR050621">
    <property type="entry name" value="Tudor_domain_containing"/>
</dbReference>
<dbReference type="InterPro" id="IPR035437">
    <property type="entry name" value="SNase_OB-fold_sf"/>
</dbReference>
<evidence type="ECO:0000256" key="3">
    <source>
        <dbReference type="ARBA" id="ARBA00022737"/>
    </source>
</evidence>
<feature type="domain" description="Tudor" evidence="6">
    <location>
        <begin position="614"/>
        <end position="673"/>
    </location>
</feature>
<evidence type="ECO:0000256" key="4">
    <source>
        <dbReference type="ARBA" id="ARBA00022871"/>
    </source>
</evidence>
<feature type="domain" description="HTH OST-type" evidence="7">
    <location>
        <begin position="7"/>
        <end position="80"/>
    </location>
</feature>
<feature type="compositionally biased region" description="Polar residues" evidence="5">
    <location>
        <begin position="118"/>
        <end position="130"/>
    </location>
</feature>
<evidence type="ECO:0000256" key="1">
    <source>
        <dbReference type="ARBA" id="ARBA00004496"/>
    </source>
</evidence>
<evidence type="ECO:0000256" key="5">
    <source>
        <dbReference type="SAM" id="MobiDB-lite"/>
    </source>
</evidence>
<dbReference type="SMART" id="SM00333">
    <property type="entry name" value="TUDOR"/>
    <property type="match status" value="1"/>
</dbReference>
<keyword evidence="4" id="KW-0221">Differentiation</keyword>
<feature type="domain" description="HTH OST-type" evidence="7">
    <location>
        <begin position="145"/>
        <end position="217"/>
    </location>
</feature>
<keyword evidence="9" id="KW-1185">Reference proteome</keyword>
<dbReference type="InterPro" id="IPR041966">
    <property type="entry name" value="LOTUS-like"/>
</dbReference>
<keyword evidence="3" id="KW-0677">Repeat</keyword>
<organism evidence="8 9">
    <name type="scientific">Holothuria leucospilota</name>
    <name type="common">Black long sea cucumber</name>
    <name type="synonym">Mertensiothuria leucospilota</name>
    <dbReference type="NCBI Taxonomy" id="206669"/>
    <lineage>
        <taxon>Eukaryota</taxon>
        <taxon>Metazoa</taxon>
        <taxon>Echinodermata</taxon>
        <taxon>Eleutherozoa</taxon>
        <taxon>Echinozoa</taxon>
        <taxon>Holothuroidea</taxon>
        <taxon>Aspidochirotacea</taxon>
        <taxon>Aspidochirotida</taxon>
        <taxon>Holothuriidae</taxon>
        <taxon>Holothuria</taxon>
    </lineage>
</organism>
<dbReference type="PROSITE" id="PS50304">
    <property type="entry name" value="TUDOR"/>
    <property type="match status" value="1"/>
</dbReference>
<dbReference type="Pfam" id="PF12872">
    <property type="entry name" value="OST-HTH"/>
    <property type="match status" value="4"/>
</dbReference>
<feature type="region of interest" description="Disordered" evidence="5">
    <location>
        <begin position="1063"/>
        <end position="1085"/>
    </location>
</feature>
<feature type="region of interest" description="Disordered" evidence="5">
    <location>
        <begin position="227"/>
        <end position="335"/>
    </location>
</feature>
<comment type="subcellular location">
    <subcellularLocation>
        <location evidence="1">Cytoplasm</location>
    </subcellularLocation>
</comment>
<dbReference type="GO" id="GO:0030154">
    <property type="term" value="P:cell differentiation"/>
    <property type="evidence" value="ECO:0007669"/>
    <property type="project" value="UniProtKB-ARBA"/>
</dbReference>
<proteinExistence type="predicted"/>
<protein>
    <submittedName>
        <fullName evidence="8">Tudor domain-containing protein 5</fullName>
    </submittedName>
</protein>
<dbReference type="OrthoDB" id="10052065at2759"/>
<evidence type="ECO:0000259" key="7">
    <source>
        <dbReference type="PROSITE" id="PS51644"/>
    </source>
</evidence>
<dbReference type="Gene3D" id="3.30.420.610">
    <property type="entry name" value="LOTUS domain-like"/>
    <property type="match status" value="4"/>
</dbReference>
<feature type="region of interest" description="Disordered" evidence="5">
    <location>
        <begin position="105"/>
        <end position="130"/>
    </location>
</feature>
<feature type="compositionally biased region" description="Polar residues" evidence="5">
    <location>
        <begin position="253"/>
        <end position="285"/>
    </location>
</feature>
<dbReference type="PANTHER" id="PTHR22948">
    <property type="entry name" value="TUDOR DOMAIN CONTAINING PROTEIN"/>
    <property type="match status" value="1"/>
</dbReference>
<dbReference type="InterPro" id="IPR025605">
    <property type="entry name" value="OST-HTH/LOTUS_dom"/>
</dbReference>
<sequence length="1357" mass="152039">MTDKAKLRDSVKKHVRALLISAPMGLSMRELERDYKEVIGERIPALDLGFNSAQDLLLDMPDVAYPQWERGDLVLFGVADSTTKHIQKLVSRQRKDKAKIKKKRAAVNRRSQRDAIYSYQQPPRRTGPSPFSSLSFKVPAVKSTVPASLQSQVKHILKEHPAGISSFEFKDVFYRVHNYDINFKKLGFDSLWEFVRAIPGVKASHVSKEEYDIFLVPENFRPIPAGYETSATAQKDEEDDVIYQPERARSKQVRTVSSEATSSHQSISNTQKQIGSRAVPSNSRSPWALAGVPRPVKKATSPRGRGRAKEPVPGNDSRNDRSTNPEPRVTSKLGPVSVEHDIEAPFEKKFVEEIRQILDQHPEGVWSIELPEKYKNLTGKSLQFFSMGYYSVIELVSAMPDVVTVVREDNSDWKLYDARKKTIETTPEPPSQDFQEEDVTSSGIDELSALDLVKGKLRALLEEFSDGILLEELESAYRNKYSKCLPLKQLGFHDIDSLILLIPDVVKVLYKGHGKVYAFAERETHGIPKYDSKMALLCSLPQDAVGYGYRFRDLEMPPLNEYFEVYVSSVYTPHKFTIQIRDKEKNAALEELMDDLEAIYKYPEGERYFFPVSMIAVNQLCCALYLEDNNWHRAVITGVIDNDFVEVNYVDYGSTLQVPKSCLRLLKACFLKLPAMAMDAKLANIEPVGDKWTAASRDKLLELTMEKPLIAYCTEIKNKVLSLFLCDTTTDNDIHINDVLVREEYAKFSVVSSPSEYFLSAWEILKTLVPTDEMTFETPLDYNPSDFIMSVDQTPNLGPMQEEHVMAHELLLKVASDTGSHQVTEAGDHAEEEDEDDAALISHVNEEVEAESESDMEEIDEVENNLNLEDIELTMRFLEGRRKRLLAVLSSDEGVSAIDDLDETETLMRHFEERKKKIAALHAKSTEKVAPKSTSEPVVASKEMEKSVSSNTIQVDKSFSQEIEEVEIFDEESFNSESDFGNTTAEAENQPVTDTHEIIDPRTAEDYSTVDNDEESLPIVPPAGMDLRTDPNKPVVDPATLKDLGQMLRSSLKVTAEPFRPKQTAAVSPFRRPGVPLPTSPSAFLDNRDTIHDGSVKEQTLPQGGVFQPPVTNQPLDQTSQFPVQQNTYQPSMSDFYGQEQFVPPFQVQPPNFFPSMMGRGLLLPQRGVPGINQGRGPGMGGSGSDTQQMIGGTFKNPGVPSVDVPRMEPFKMEQPTMAHHIDPRVQEASLPNQKYQDIQQFYSGGLDMRQTASMPHMMRGTGPPQVRGMNLANVSGMGNFRSARPPMMPGMNISRPPNMPFPPPPNIRNFINNPSQQGVSGGVPMNMYGGPLNYNSGNRMYPQGAMGRGMGRGSAQ</sequence>
<reference evidence="8" key="1">
    <citation type="submission" date="2021-10" db="EMBL/GenBank/DDBJ databases">
        <title>Tropical sea cucumber genome reveals ecological adaptation and Cuvierian tubules defense mechanism.</title>
        <authorList>
            <person name="Chen T."/>
        </authorList>
    </citation>
    <scope>NUCLEOTIDE SEQUENCE</scope>
    <source>
        <strain evidence="8">Nanhai2018</strain>
        <tissue evidence="8">Muscle</tissue>
    </source>
</reference>
<keyword evidence="4" id="KW-0744">Spermatogenesis</keyword>
<dbReference type="PANTHER" id="PTHR22948:SF76">
    <property type="entry name" value="FI20010P1-RELATED"/>
    <property type="match status" value="1"/>
</dbReference>
<dbReference type="Gene3D" id="2.40.50.90">
    <property type="match status" value="1"/>
</dbReference>
<dbReference type="InterPro" id="IPR002999">
    <property type="entry name" value="Tudor"/>
</dbReference>
<evidence type="ECO:0000313" key="9">
    <source>
        <dbReference type="Proteomes" id="UP001152320"/>
    </source>
</evidence>
<dbReference type="Gene3D" id="2.30.30.140">
    <property type="match status" value="1"/>
</dbReference>
<evidence type="ECO:0000259" key="6">
    <source>
        <dbReference type="PROSITE" id="PS50304"/>
    </source>
</evidence>
<keyword evidence="2" id="KW-0963">Cytoplasm</keyword>
<evidence type="ECO:0000313" key="8">
    <source>
        <dbReference type="EMBL" id="KAJ8038250.1"/>
    </source>
</evidence>
<gene>
    <name evidence="8" type="ORF">HOLleu_15619</name>
</gene>
<feature type="domain" description="HTH OST-type" evidence="7">
    <location>
        <begin position="346"/>
        <end position="419"/>
    </location>
</feature>
<dbReference type="GO" id="GO:0005737">
    <property type="term" value="C:cytoplasm"/>
    <property type="evidence" value="ECO:0007669"/>
    <property type="project" value="UniProtKB-SubCell"/>
</dbReference>
<dbReference type="GO" id="GO:0007283">
    <property type="term" value="P:spermatogenesis"/>
    <property type="evidence" value="ECO:0007669"/>
    <property type="project" value="UniProtKB-KW"/>
</dbReference>
<dbReference type="CDD" id="cd08824">
    <property type="entry name" value="LOTUS"/>
    <property type="match status" value="2"/>
</dbReference>
<dbReference type="PROSITE" id="PS51644">
    <property type="entry name" value="HTH_OST"/>
    <property type="match status" value="4"/>
</dbReference>
<dbReference type="Proteomes" id="UP001152320">
    <property type="component" value="Chromosome 7"/>
</dbReference>
<feature type="domain" description="HTH OST-type" evidence="7">
    <location>
        <begin position="449"/>
        <end position="522"/>
    </location>
</feature>
<dbReference type="CDD" id="cd09972">
    <property type="entry name" value="LOTUS_TDRD_OSKAR"/>
    <property type="match status" value="1"/>
</dbReference>
<dbReference type="EMBL" id="JAIZAY010000007">
    <property type="protein sequence ID" value="KAJ8038250.1"/>
    <property type="molecule type" value="Genomic_DNA"/>
</dbReference>
<comment type="caution">
    <text evidence="8">The sequence shown here is derived from an EMBL/GenBank/DDBJ whole genome shotgun (WGS) entry which is preliminary data.</text>
</comment>